<reference evidence="1 2" key="1">
    <citation type="journal article" date="2018" name="Sci. Rep.">
        <title>Genomic signatures of local adaptation to the degree of environmental predictability in rotifers.</title>
        <authorList>
            <person name="Franch-Gras L."/>
            <person name="Hahn C."/>
            <person name="Garcia-Roger E.M."/>
            <person name="Carmona M.J."/>
            <person name="Serra M."/>
            <person name="Gomez A."/>
        </authorList>
    </citation>
    <scope>NUCLEOTIDE SEQUENCE [LARGE SCALE GENOMIC DNA]</scope>
    <source>
        <strain evidence="1">HYR1</strain>
    </source>
</reference>
<gene>
    <name evidence="1" type="ORF">BpHYR1_048731</name>
</gene>
<sequence>MVNTTMKLLQIFNKNCMVFRIDCFYEKDSILSKVLDWKSYDSYFSRKQTQAHKIIWTFFFHQFAVNR</sequence>
<protein>
    <submittedName>
        <fullName evidence="1">Uncharacterized protein</fullName>
    </submittedName>
</protein>
<dbReference type="Proteomes" id="UP000276133">
    <property type="component" value="Unassembled WGS sequence"/>
</dbReference>
<evidence type="ECO:0000313" key="1">
    <source>
        <dbReference type="EMBL" id="RNA07556.1"/>
    </source>
</evidence>
<dbReference type="AlphaFoldDB" id="A0A3M7Q822"/>
<keyword evidence="2" id="KW-1185">Reference proteome</keyword>
<organism evidence="1 2">
    <name type="scientific">Brachionus plicatilis</name>
    <name type="common">Marine rotifer</name>
    <name type="synonym">Brachionus muelleri</name>
    <dbReference type="NCBI Taxonomy" id="10195"/>
    <lineage>
        <taxon>Eukaryota</taxon>
        <taxon>Metazoa</taxon>
        <taxon>Spiralia</taxon>
        <taxon>Gnathifera</taxon>
        <taxon>Rotifera</taxon>
        <taxon>Eurotatoria</taxon>
        <taxon>Monogononta</taxon>
        <taxon>Pseudotrocha</taxon>
        <taxon>Ploima</taxon>
        <taxon>Brachionidae</taxon>
        <taxon>Brachionus</taxon>
    </lineage>
</organism>
<dbReference type="EMBL" id="REGN01007002">
    <property type="protein sequence ID" value="RNA07556.1"/>
    <property type="molecule type" value="Genomic_DNA"/>
</dbReference>
<comment type="caution">
    <text evidence="1">The sequence shown here is derived from an EMBL/GenBank/DDBJ whole genome shotgun (WGS) entry which is preliminary data.</text>
</comment>
<name>A0A3M7Q822_BRAPC</name>
<accession>A0A3M7Q822</accession>
<proteinExistence type="predicted"/>
<evidence type="ECO:0000313" key="2">
    <source>
        <dbReference type="Proteomes" id="UP000276133"/>
    </source>
</evidence>